<protein>
    <submittedName>
        <fullName evidence="1">Uncharacterized protein</fullName>
    </submittedName>
</protein>
<dbReference type="EMBL" id="CM042036">
    <property type="protein sequence ID" value="KAI3744082.1"/>
    <property type="molecule type" value="Genomic_DNA"/>
</dbReference>
<dbReference type="Proteomes" id="UP001056120">
    <property type="component" value="Linkage Group LG19"/>
</dbReference>
<proteinExistence type="predicted"/>
<sequence length="105" mass="11860">MYYPSTFHILTFSSTFHILKPKSTLTSPPIGVCGRRSRICNPNQLFARSMPQPIIFKVLISADTVSITLFDGFLGEVEILVKGYGYLLPRIHLLKVILWGQKHAL</sequence>
<organism evidence="1 2">
    <name type="scientific">Smallanthus sonchifolius</name>
    <dbReference type="NCBI Taxonomy" id="185202"/>
    <lineage>
        <taxon>Eukaryota</taxon>
        <taxon>Viridiplantae</taxon>
        <taxon>Streptophyta</taxon>
        <taxon>Embryophyta</taxon>
        <taxon>Tracheophyta</taxon>
        <taxon>Spermatophyta</taxon>
        <taxon>Magnoliopsida</taxon>
        <taxon>eudicotyledons</taxon>
        <taxon>Gunneridae</taxon>
        <taxon>Pentapetalae</taxon>
        <taxon>asterids</taxon>
        <taxon>campanulids</taxon>
        <taxon>Asterales</taxon>
        <taxon>Asteraceae</taxon>
        <taxon>Asteroideae</taxon>
        <taxon>Heliantheae alliance</taxon>
        <taxon>Millerieae</taxon>
        <taxon>Smallanthus</taxon>
    </lineage>
</organism>
<name>A0ACB9DBX0_9ASTR</name>
<comment type="caution">
    <text evidence="1">The sequence shown here is derived from an EMBL/GenBank/DDBJ whole genome shotgun (WGS) entry which is preliminary data.</text>
</comment>
<evidence type="ECO:0000313" key="2">
    <source>
        <dbReference type="Proteomes" id="UP001056120"/>
    </source>
</evidence>
<keyword evidence="2" id="KW-1185">Reference proteome</keyword>
<gene>
    <name evidence="1" type="ORF">L1987_57156</name>
</gene>
<reference evidence="1 2" key="2">
    <citation type="journal article" date="2022" name="Mol. Ecol. Resour.">
        <title>The genomes of chicory, endive, great burdock and yacon provide insights into Asteraceae paleo-polyploidization history and plant inulin production.</title>
        <authorList>
            <person name="Fan W."/>
            <person name="Wang S."/>
            <person name="Wang H."/>
            <person name="Wang A."/>
            <person name="Jiang F."/>
            <person name="Liu H."/>
            <person name="Zhao H."/>
            <person name="Xu D."/>
            <person name="Zhang Y."/>
        </authorList>
    </citation>
    <scope>NUCLEOTIDE SEQUENCE [LARGE SCALE GENOMIC DNA]</scope>
    <source>
        <strain evidence="2">cv. Yunnan</strain>
        <tissue evidence="1">Leaves</tissue>
    </source>
</reference>
<accession>A0ACB9DBX0</accession>
<evidence type="ECO:0000313" key="1">
    <source>
        <dbReference type="EMBL" id="KAI3744082.1"/>
    </source>
</evidence>
<reference evidence="2" key="1">
    <citation type="journal article" date="2022" name="Mol. Ecol. Resour.">
        <title>The genomes of chicory, endive, great burdock and yacon provide insights into Asteraceae palaeo-polyploidization history and plant inulin production.</title>
        <authorList>
            <person name="Fan W."/>
            <person name="Wang S."/>
            <person name="Wang H."/>
            <person name="Wang A."/>
            <person name="Jiang F."/>
            <person name="Liu H."/>
            <person name="Zhao H."/>
            <person name="Xu D."/>
            <person name="Zhang Y."/>
        </authorList>
    </citation>
    <scope>NUCLEOTIDE SEQUENCE [LARGE SCALE GENOMIC DNA]</scope>
    <source>
        <strain evidence="2">cv. Yunnan</strain>
    </source>
</reference>